<feature type="transmembrane region" description="Helical" evidence="1">
    <location>
        <begin position="113"/>
        <end position="133"/>
    </location>
</feature>
<proteinExistence type="predicted"/>
<feature type="transmembrane region" description="Helical" evidence="1">
    <location>
        <begin position="261"/>
        <end position="279"/>
    </location>
</feature>
<protein>
    <submittedName>
        <fullName evidence="3">Glycerophosphoryl diester phosphodiesterase</fullName>
    </submittedName>
</protein>
<feature type="transmembrane region" description="Helical" evidence="1">
    <location>
        <begin position="170"/>
        <end position="188"/>
    </location>
</feature>
<keyword evidence="1" id="KW-0812">Transmembrane</keyword>
<dbReference type="GO" id="GO:0006629">
    <property type="term" value="P:lipid metabolic process"/>
    <property type="evidence" value="ECO:0007669"/>
    <property type="project" value="InterPro"/>
</dbReference>
<evidence type="ECO:0000313" key="3">
    <source>
        <dbReference type="EMBL" id="PWJ30674.1"/>
    </source>
</evidence>
<dbReference type="InterPro" id="IPR018476">
    <property type="entry name" value="GlyceroP-diester-Pdiesterase_M"/>
</dbReference>
<dbReference type="PANTHER" id="PTHR46211">
    <property type="entry name" value="GLYCEROPHOSPHORYL DIESTER PHOSPHODIESTERASE"/>
    <property type="match status" value="1"/>
</dbReference>
<evidence type="ECO:0000313" key="4">
    <source>
        <dbReference type="Proteomes" id="UP000245845"/>
    </source>
</evidence>
<dbReference type="SUPFAM" id="SSF51695">
    <property type="entry name" value="PLC-like phosphodiesterases"/>
    <property type="match status" value="1"/>
</dbReference>
<dbReference type="Pfam" id="PF03009">
    <property type="entry name" value="GDPD"/>
    <property type="match status" value="1"/>
</dbReference>
<dbReference type="Pfam" id="PF10110">
    <property type="entry name" value="GPDPase_memb"/>
    <property type="match status" value="1"/>
</dbReference>
<gene>
    <name evidence="3" type="ORF">A8806_10378</name>
</gene>
<reference evidence="3 4" key="1">
    <citation type="submission" date="2018-05" db="EMBL/GenBank/DDBJ databases">
        <title>The Hungate 1000. A catalogue of reference genomes from the rumen microbiome.</title>
        <authorList>
            <person name="Kelly W."/>
        </authorList>
    </citation>
    <scope>NUCLEOTIDE SEQUENCE [LARGE SCALE GENOMIC DNA]</scope>
    <source>
        <strain evidence="3 4">NLAE-zl-C242</strain>
    </source>
</reference>
<evidence type="ECO:0000259" key="2">
    <source>
        <dbReference type="PROSITE" id="PS51704"/>
    </source>
</evidence>
<dbReference type="PROSITE" id="PS51704">
    <property type="entry name" value="GP_PDE"/>
    <property type="match status" value="1"/>
</dbReference>
<sequence>MDRRKAFALGQSCLAVLKVEAFFKPASVLVIGPLLNWIFNVWVLGDTPVFNEEMFLSVLSPVRLILTIVLFLAAALWCCYEISCLLHTLYWCRKGERPGLIDILRSSAETLKGLKHISILLAGVYFVLFLPLVHAGYLNSLVSRIDIPRFVVNELKKTTLGSMGILAGRAGYIILFLALALVPPAMFLKRTNFLKAVQQNFYWFRLMQWKDKIKLWGAFFLWIAVEGGIVYLLQGRLIQSQDFNISVLKYLVHSGSFRTGFLYWILLVLIQCVAMALIYQFMFDILDKYEELPELPGIKNTKALGRTVAAAAGGRRALIRTGKKFWNSRKHKKVWAGFAILLIAAVINGYFNEAPLVHKPPAIGHRGCIYEPENTIAAVEKAVSLGADYAEIDVKLSKDGVPVVVHDESLKRLAGISGKVESMTAAELKELTITSNGKQGKIPTFEEMIQAVQGMKNRAGLLVELKPTSDTKEELVRKVIGVVEKNSAQKQCIFMSIDYKSVSLLKEQRPDWWVGYCIFGSAGKIEDAVWDYNIDFLAVEEGVASNRFMERARNSLIPVYIWTSNNYDDMANYLQMGASGITTDMPDLARAEIDKYLEKGRKYYVYEGEPVR</sequence>
<organism evidence="3 4">
    <name type="scientific">Faecalicatena orotica</name>
    <dbReference type="NCBI Taxonomy" id="1544"/>
    <lineage>
        <taxon>Bacteria</taxon>
        <taxon>Bacillati</taxon>
        <taxon>Bacillota</taxon>
        <taxon>Clostridia</taxon>
        <taxon>Lachnospirales</taxon>
        <taxon>Lachnospiraceae</taxon>
        <taxon>Faecalicatena</taxon>
    </lineage>
</organism>
<feature type="transmembrane region" description="Helical" evidence="1">
    <location>
        <begin position="64"/>
        <end position="92"/>
    </location>
</feature>
<feature type="domain" description="GP-PDE" evidence="2">
    <location>
        <begin position="360"/>
        <end position="593"/>
    </location>
</feature>
<evidence type="ECO:0000256" key="1">
    <source>
        <dbReference type="SAM" id="Phobius"/>
    </source>
</evidence>
<name>A0A2Y9BB24_9FIRM</name>
<keyword evidence="1" id="KW-0472">Membrane</keyword>
<feature type="transmembrane region" description="Helical" evidence="1">
    <location>
        <begin position="334"/>
        <end position="351"/>
    </location>
</feature>
<dbReference type="OrthoDB" id="384721at2"/>
<dbReference type="GO" id="GO:0008081">
    <property type="term" value="F:phosphoric diester hydrolase activity"/>
    <property type="evidence" value="ECO:0007669"/>
    <property type="project" value="InterPro"/>
</dbReference>
<dbReference type="Gene3D" id="3.20.20.190">
    <property type="entry name" value="Phosphatidylinositol (PI) phosphodiesterase"/>
    <property type="match status" value="1"/>
</dbReference>
<keyword evidence="1" id="KW-1133">Transmembrane helix</keyword>
<dbReference type="InterPro" id="IPR017946">
    <property type="entry name" value="PLC-like_Pdiesterase_TIM-brl"/>
</dbReference>
<accession>A0A2Y9BB24</accession>
<dbReference type="AlphaFoldDB" id="A0A2Y9BB24"/>
<dbReference type="PANTHER" id="PTHR46211:SF8">
    <property type="entry name" value="PHOSPHODIESTERASE"/>
    <property type="match status" value="1"/>
</dbReference>
<comment type="caution">
    <text evidence="3">The sequence shown here is derived from an EMBL/GenBank/DDBJ whole genome shotgun (WGS) entry which is preliminary data.</text>
</comment>
<dbReference type="InterPro" id="IPR030395">
    <property type="entry name" value="GP_PDE_dom"/>
</dbReference>
<dbReference type="Proteomes" id="UP000245845">
    <property type="component" value="Unassembled WGS sequence"/>
</dbReference>
<feature type="transmembrane region" description="Helical" evidence="1">
    <location>
        <begin position="215"/>
        <end position="233"/>
    </location>
</feature>
<keyword evidence="4" id="KW-1185">Reference proteome</keyword>
<dbReference type="EMBL" id="QGDL01000003">
    <property type="protein sequence ID" value="PWJ30674.1"/>
    <property type="molecule type" value="Genomic_DNA"/>
</dbReference>
<dbReference type="RefSeq" id="WP_109730316.1">
    <property type="nucleotide sequence ID" value="NZ_QGDL01000003.1"/>
</dbReference>